<feature type="region of interest" description="Disordered" evidence="1">
    <location>
        <begin position="1"/>
        <end position="43"/>
    </location>
</feature>
<feature type="compositionally biased region" description="Basic and acidic residues" evidence="1">
    <location>
        <begin position="13"/>
        <end position="29"/>
    </location>
</feature>
<dbReference type="AlphaFoldDB" id="A0AAV0N3E1"/>
<proteinExistence type="predicted"/>
<evidence type="ECO:0000313" key="2">
    <source>
        <dbReference type="EMBL" id="CAI0453000.1"/>
    </source>
</evidence>
<feature type="compositionally biased region" description="Low complexity" evidence="1">
    <location>
        <begin position="32"/>
        <end position="43"/>
    </location>
</feature>
<dbReference type="EMBL" id="CAMGYJ010000007">
    <property type="protein sequence ID" value="CAI0453000.1"/>
    <property type="molecule type" value="Genomic_DNA"/>
</dbReference>
<dbReference type="Proteomes" id="UP001154282">
    <property type="component" value="Unassembled WGS sequence"/>
</dbReference>
<organism evidence="2 3">
    <name type="scientific">Linum tenue</name>
    <dbReference type="NCBI Taxonomy" id="586396"/>
    <lineage>
        <taxon>Eukaryota</taxon>
        <taxon>Viridiplantae</taxon>
        <taxon>Streptophyta</taxon>
        <taxon>Embryophyta</taxon>
        <taxon>Tracheophyta</taxon>
        <taxon>Spermatophyta</taxon>
        <taxon>Magnoliopsida</taxon>
        <taxon>eudicotyledons</taxon>
        <taxon>Gunneridae</taxon>
        <taxon>Pentapetalae</taxon>
        <taxon>rosids</taxon>
        <taxon>fabids</taxon>
        <taxon>Malpighiales</taxon>
        <taxon>Linaceae</taxon>
        <taxon>Linum</taxon>
    </lineage>
</organism>
<name>A0AAV0N3E1_9ROSI</name>
<evidence type="ECO:0000313" key="3">
    <source>
        <dbReference type="Proteomes" id="UP001154282"/>
    </source>
</evidence>
<gene>
    <name evidence="2" type="ORF">LITE_LOCUS31425</name>
</gene>
<feature type="non-terminal residue" evidence="2">
    <location>
        <position position="1"/>
    </location>
</feature>
<reference evidence="2" key="1">
    <citation type="submission" date="2022-08" db="EMBL/GenBank/DDBJ databases">
        <authorList>
            <person name="Gutierrez-Valencia J."/>
        </authorList>
    </citation>
    <scope>NUCLEOTIDE SEQUENCE</scope>
</reference>
<keyword evidence="3" id="KW-1185">Reference proteome</keyword>
<comment type="caution">
    <text evidence="2">The sequence shown here is derived from an EMBL/GenBank/DDBJ whole genome shotgun (WGS) entry which is preliminary data.</text>
</comment>
<protein>
    <submittedName>
        <fullName evidence="2">Uncharacterized protein</fullName>
    </submittedName>
</protein>
<evidence type="ECO:0000256" key="1">
    <source>
        <dbReference type="SAM" id="MobiDB-lite"/>
    </source>
</evidence>
<accession>A0AAV0N3E1</accession>
<sequence length="157" mass="17509">SHEPANPGGILSLERHLEPHPRAPIDSHRSSSRSSLDTELRSTSSRVIVHIKRPPTRSQSRRLQNLLRFHLRRRPRRRGRSLPTISHGLVFIFLKKQREAAVRVRHPSCCPVGVCVNAPTRLGKGRRGPTWPAAAKPSLGAANTDAEISILSSEKHD</sequence>